<dbReference type="EMBL" id="JBBPDW010000006">
    <property type="protein sequence ID" value="KAK7551441.1"/>
    <property type="molecule type" value="Genomic_DNA"/>
</dbReference>
<dbReference type="InterPro" id="IPR011333">
    <property type="entry name" value="SKP1/BTB/POZ_sf"/>
</dbReference>
<dbReference type="Gene3D" id="3.30.710.10">
    <property type="entry name" value="Potassium Channel Kv1.1, Chain A"/>
    <property type="match status" value="1"/>
</dbReference>
<accession>A0ABR1MJR8</accession>
<gene>
    <name evidence="2" type="ORF">IWX46DRAFT_647446</name>
</gene>
<sequence length="254" mass="29653">MPSIDFLRGHLKKFHESGFQLKEHTDLTIHCQDEILYVHRIILSAQSDFFANACKSESPFKDAQTGVIQMNDDDLKLISLLLAHCYLSPSDFDRENEQSSDKNYKDIEEKGPRYIISYVSVYVIAGKYQFCGLMNDKKRDFLRYMQYYNSCPCLIRKIFDNTLQPGFHHTVLKYAAKHITYLNKSKEFKEMIDDNEDFRNQFLAYIATYKDQNRECLICNAKSFSTLYDDSDDDSNYTLTSDFQVPLSNFVNAA</sequence>
<dbReference type="PROSITE" id="PS50097">
    <property type="entry name" value="BTB"/>
    <property type="match status" value="1"/>
</dbReference>
<name>A0ABR1MJR8_9PEZI</name>
<dbReference type="PANTHER" id="PTHR47843:SF5">
    <property type="entry name" value="BTB_POZ DOMAIN PROTEIN"/>
    <property type="match status" value="1"/>
</dbReference>
<keyword evidence="3" id="KW-1185">Reference proteome</keyword>
<dbReference type="SMART" id="SM00225">
    <property type="entry name" value="BTB"/>
    <property type="match status" value="1"/>
</dbReference>
<feature type="domain" description="BTB" evidence="1">
    <location>
        <begin position="25"/>
        <end position="94"/>
    </location>
</feature>
<evidence type="ECO:0000259" key="1">
    <source>
        <dbReference type="PROSITE" id="PS50097"/>
    </source>
</evidence>
<reference evidence="2 3" key="1">
    <citation type="submission" date="2024-04" db="EMBL/GenBank/DDBJ databases">
        <title>Phyllosticta paracitricarpa is synonymous to the EU quarantine fungus P. citricarpa based on phylogenomic analyses.</title>
        <authorList>
            <consortium name="Lawrence Berkeley National Laboratory"/>
            <person name="Van Ingen-Buijs V.A."/>
            <person name="Van Westerhoven A.C."/>
            <person name="Haridas S."/>
            <person name="Skiadas P."/>
            <person name="Martin F."/>
            <person name="Groenewald J.Z."/>
            <person name="Crous P.W."/>
            <person name="Seidl M.F."/>
        </authorList>
    </citation>
    <scope>NUCLEOTIDE SEQUENCE [LARGE SCALE GENOMIC DNA]</scope>
    <source>
        <strain evidence="2 3">CBS 122670</strain>
    </source>
</reference>
<dbReference type="Proteomes" id="UP001365128">
    <property type="component" value="Unassembled WGS sequence"/>
</dbReference>
<dbReference type="PANTHER" id="PTHR47843">
    <property type="entry name" value="BTB DOMAIN-CONTAINING PROTEIN-RELATED"/>
    <property type="match status" value="1"/>
</dbReference>
<evidence type="ECO:0000313" key="3">
    <source>
        <dbReference type="Proteomes" id="UP001365128"/>
    </source>
</evidence>
<organism evidence="2 3">
    <name type="scientific">Phyllosticta citricarpa</name>
    <dbReference type="NCBI Taxonomy" id="55181"/>
    <lineage>
        <taxon>Eukaryota</taxon>
        <taxon>Fungi</taxon>
        <taxon>Dikarya</taxon>
        <taxon>Ascomycota</taxon>
        <taxon>Pezizomycotina</taxon>
        <taxon>Dothideomycetes</taxon>
        <taxon>Dothideomycetes incertae sedis</taxon>
        <taxon>Botryosphaeriales</taxon>
        <taxon>Phyllostictaceae</taxon>
        <taxon>Phyllosticta</taxon>
    </lineage>
</organism>
<evidence type="ECO:0000313" key="2">
    <source>
        <dbReference type="EMBL" id="KAK7551441.1"/>
    </source>
</evidence>
<comment type="caution">
    <text evidence="2">The sequence shown here is derived from an EMBL/GenBank/DDBJ whole genome shotgun (WGS) entry which is preliminary data.</text>
</comment>
<dbReference type="CDD" id="cd18186">
    <property type="entry name" value="BTB_POZ_ZBTB_KLHL-like"/>
    <property type="match status" value="1"/>
</dbReference>
<proteinExistence type="predicted"/>
<dbReference type="SUPFAM" id="SSF54695">
    <property type="entry name" value="POZ domain"/>
    <property type="match status" value="1"/>
</dbReference>
<dbReference type="Pfam" id="PF00651">
    <property type="entry name" value="BTB"/>
    <property type="match status" value="1"/>
</dbReference>
<protein>
    <recommendedName>
        <fullName evidence="1">BTB domain-containing protein</fullName>
    </recommendedName>
</protein>
<dbReference type="InterPro" id="IPR000210">
    <property type="entry name" value="BTB/POZ_dom"/>
</dbReference>